<evidence type="ECO:0000313" key="2">
    <source>
        <dbReference type="EMBL" id="CAF4459666.1"/>
    </source>
</evidence>
<dbReference type="EMBL" id="CAJNRF010007131">
    <property type="protein sequence ID" value="CAF2088892.1"/>
    <property type="molecule type" value="Genomic_DNA"/>
</dbReference>
<sequence>SCCVRDTNMEPDKEYLLVFHDIKYTNNQKLELLNQRISAEESQNELLKFYADRVQVHYDMQQYQSAIDDISAMEKLGNIGDRIKVLKWKSLVHMNFSAIREEIKLSSLSQGSIDLTFLLVK</sequence>
<reference evidence="1" key="1">
    <citation type="submission" date="2021-02" db="EMBL/GenBank/DDBJ databases">
        <authorList>
            <person name="Nowell W R."/>
        </authorList>
    </citation>
    <scope>NUCLEOTIDE SEQUENCE</scope>
</reference>
<gene>
    <name evidence="2" type="ORF">OVN521_LOCUS38367</name>
    <name evidence="1" type="ORF">WKI299_LOCUS17757</name>
</gene>
<protein>
    <submittedName>
        <fullName evidence="1">Uncharacterized protein</fullName>
    </submittedName>
</protein>
<feature type="non-terminal residue" evidence="1">
    <location>
        <position position="1"/>
    </location>
</feature>
<evidence type="ECO:0000313" key="4">
    <source>
        <dbReference type="Proteomes" id="UP000663866"/>
    </source>
</evidence>
<organism evidence="1 3">
    <name type="scientific">Rotaria magnacalcarata</name>
    <dbReference type="NCBI Taxonomy" id="392030"/>
    <lineage>
        <taxon>Eukaryota</taxon>
        <taxon>Metazoa</taxon>
        <taxon>Spiralia</taxon>
        <taxon>Gnathifera</taxon>
        <taxon>Rotifera</taxon>
        <taxon>Eurotatoria</taxon>
        <taxon>Bdelloidea</taxon>
        <taxon>Philodinida</taxon>
        <taxon>Philodinidae</taxon>
        <taxon>Rotaria</taxon>
    </lineage>
</organism>
<dbReference type="AlphaFoldDB" id="A0A816SWX1"/>
<proteinExistence type="predicted"/>
<name>A0A816SWX1_9BILA</name>
<comment type="caution">
    <text evidence="1">The sequence shown here is derived from an EMBL/GenBank/DDBJ whole genome shotgun (WGS) entry which is preliminary data.</text>
</comment>
<evidence type="ECO:0000313" key="1">
    <source>
        <dbReference type="EMBL" id="CAF2088892.1"/>
    </source>
</evidence>
<dbReference type="Proteomes" id="UP000663856">
    <property type="component" value="Unassembled WGS sequence"/>
</dbReference>
<dbReference type="Proteomes" id="UP000663866">
    <property type="component" value="Unassembled WGS sequence"/>
</dbReference>
<evidence type="ECO:0000313" key="3">
    <source>
        <dbReference type="Proteomes" id="UP000663856"/>
    </source>
</evidence>
<keyword evidence="4" id="KW-1185">Reference proteome</keyword>
<dbReference type="EMBL" id="CAJOBG010047444">
    <property type="protein sequence ID" value="CAF4459666.1"/>
    <property type="molecule type" value="Genomic_DNA"/>
</dbReference>
<accession>A0A816SWX1</accession>